<organism evidence="1 2">
    <name type="scientific">Bacillus salitolerans</name>
    <dbReference type="NCBI Taxonomy" id="1437434"/>
    <lineage>
        <taxon>Bacteria</taxon>
        <taxon>Bacillati</taxon>
        <taxon>Bacillota</taxon>
        <taxon>Bacilli</taxon>
        <taxon>Bacillales</taxon>
        <taxon>Bacillaceae</taxon>
        <taxon>Bacillus</taxon>
    </lineage>
</organism>
<dbReference type="RefSeq" id="WP_377930271.1">
    <property type="nucleotide sequence ID" value="NZ_JBHUEM010000052.1"/>
</dbReference>
<evidence type="ECO:0000313" key="2">
    <source>
        <dbReference type="Proteomes" id="UP001597214"/>
    </source>
</evidence>
<accession>A0ABW4LX95</accession>
<reference evidence="2" key="1">
    <citation type="journal article" date="2019" name="Int. J. Syst. Evol. Microbiol.">
        <title>The Global Catalogue of Microorganisms (GCM) 10K type strain sequencing project: providing services to taxonomists for standard genome sequencing and annotation.</title>
        <authorList>
            <consortium name="The Broad Institute Genomics Platform"/>
            <consortium name="The Broad Institute Genome Sequencing Center for Infectious Disease"/>
            <person name="Wu L."/>
            <person name="Ma J."/>
        </authorList>
    </citation>
    <scope>NUCLEOTIDE SEQUENCE [LARGE SCALE GENOMIC DNA]</scope>
    <source>
        <strain evidence="2">CCUG 49339</strain>
    </source>
</reference>
<keyword evidence="2" id="KW-1185">Reference proteome</keyword>
<name>A0ABW4LX95_9BACI</name>
<sequence length="60" mass="6218">MNFIKKLTGKEEAKSSGCCGVDIQEVEVSKGDSCCGVDESAITKTDSCCGTAKESESSCC</sequence>
<dbReference type="Proteomes" id="UP001597214">
    <property type="component" value="Unassembled WGS sequence"/>
</dbReference>
<gene>
    <name evidence="1" type="ORF">ACFSCX_21290</name>
</gene>
<dbReference type="EMBL" id="JBHUEM010000052">
    <property type="protein sequence ID" value="MFD1739047.1"/>
    <property type="molecule type" value="Genomic_DNA"/>
</dbReference>
<proteinExistence type="predicted"/>
<evidence type="ECO:0000313" key="1">
    <source>
        <dbReference type="EMBL" id="MFD1739047.1"/>
    </source>
</evidence>
<comment type="caution">
    <text evidence="1">The sequence shown here is derived from an EMBL/GenBank/DDBJ whole genome shotgun (WGS) entry which is preliminary data.</text>
</comment>
<protein>
    <submittedName>
        <fullName evidence="1">Uncharacterized protein</fullName>
    </submittedName>
</protein>